<evidence type="ECO:0000313" key="1">
    <source>
        <dbReference type="EMBL" id="PXY43769.1"/>
    </source>
</evidence>
<organism evidence="1 2">
    <name type="scientific">Flavobacterium hydrophilum</name>
    <dbReference type="NCBI Taxonomy" id="2211445"/>
    <lineage>
        <taxon>Bacteria</taxon>
        <taxon>Pseudomonadati</taxon>
        <taxon>Bacteroidota</taxon>
        <taxon>Flavobacteriia</taxon>
        <taxon>Flavobacteriales</taxon>
        <taxon>Flavobacteriaceae</taxon>
        <taxon>Flavobacterium</taxon>
    </lineage>
</organism>
<evidence type="ECO:0008006" key="3">
    <source>
        <dbReference type="Google" id="ProtNLM"/>
    </source>
</evidence>
<dbReference type="AlphaFoldDB" id="A0A2V4BXM1"/>
<gene>
    <name evidence="1" type="ORF">DMB68_19505</name>
</gene>
<name>A0A2V4BXM1_9FLAO</name>
<comment type="caution">
    <text evidence="1">The sequence shown here is derived from an EMBL/GenBank/DDBJ whole genome shotgun (WGS) entry which is preliminary data.</text>
</comment>
<sequence>MKKIIFLIITFIFISCKKEKENSQSDESPMVAKSATEIIKEREFPLKELSKVEILSYENRMYWDKQSKETKYNKYTKDLVVDYKLNFDSTKVKERVLLDSVLKTELLELMFQDSCKVEELPADCYMPRHMILFRDHKNRIIGYKELCLGCKGFRESKNLENYNGFCFSQMEELFKKAGIKYFDDDYE</sequence>
<reference evidence="1 2" key="1">
    <citation type="submission" date="2018-05" db="EMBL/GenBank/DDBJ databases">
        <title>Flavobacterium sp. strain IMCC34758, incomplete genome.</title>
        <authorList>
            <person name="Joung Y."/>
        </authorList>
    </citation>
    <scope>NUCLEOTIDE SEQUENCE [LARGE SCALE GENOMIC DNA]</scope>
    <source>
        <strain evidence="1 2">IMCC34758</strain>
    </source>
</reference>
<dbReference type="PROSITE" id="PS51257">
    <property type="entry name" value="PROKAR_LIPOPROTEIN"/>
    <property type="match status" value="1"/>
</dbReference>
<evidence type="ECO:0000313" key="2">
    <source>
        <dbReference type="Proteomes" id="UP000247681"/>
    </source>
</evidence>
<dbReference type="Proteomes" id="UP000247681">
    <property type="component" value="Unassembled WGS sequence"/>
</dbReference>
<dbReference type="OrthoDB" id="656959at2"/>
<dbReference type="EMBL" id="QJHL01000005">
    <property type="protein sequence ID" value="PXY43769.1"/>
    <property type="molecule type" value="Genomic_DNA"/>
</dbReference>
<protein>
    <recommendedName>
        <fullName evidence="3">Lipoprotein</fullName>
    </recommendedName>
</protein>
<dbReference type="RefSeq" id="WP_110348311.1">
    <property type="nucleotide sequence ID" value="NZ_QJHL01000005.1"/>
</dbReference>
<keyword evidence="2" id="KW-1185">Reference proteome</keyword>
<accession>A0A2V4BXM1</accession>
<proteinExistence type="predicted"/>